<protein>
    <submittedName>
        <fullName evidence="2">Uncharacterized protein</fullName>
    </submittedName>
</protein>
<dbReference type="AlphaFoldDB" id="A0A7S6WQ70"/>
<keyword evidence="1" id="KW-0472">Membrane</keyword>
<evidence type="ECO:0000313" key="2">
    <source>
        <dbReference type="EMBL" id="QOW61303.1"/>
    </source>
</evidence>
<evidence type="ECO:0000313" key="3">
    <source>
        <dbReference type="Proteomes" id="UP000593915"/>
    </source>
</evidence>
<dbReference type="EMBL" id="CP061839">
    <property type="protein sequence ID" value="QOW61303.1"/>
    <property type="molecule type" value="Genomic_DNA"/>
</dbReference>
<accession>A0A7S6WQ70</accession>
<dbReference type="RefSeq" id="WP_194076774.1">
    <property type="nucleotide sequence ID" value="NZ_CP061839.1"/>
</dbReference>
<organism evidence="2 3">
    <name type="scientific">Treponema pedis</name>
    <dbReference type="NCBI Taxonomy" id="409322"/>
    <lineage>
        <taxon>Bacteria</taxon>
        <taxon>Pseudomonadati</taxon>
        <taxon>Spirochaetota</taxon>
        <taxon>Spirochaetia</taxon>
        <taxon>Spirochaetales</taxon>
        <taxon>Treponemataceae</taxon>
        <taxon>Treponema</taxon>
    </lineage>
</organism>
<dbReference type="Proteomes" id="UP000593915">
    <property type="component" value="Chromosome"/>
</dbReference>
<feature type="transmembrane region" description="Helical" evidence="1">
    <location>
        <begin position="296"/>
        <end position="317"/>
    </location>
</feature>
<name>A0A7S6WQ70_9SPIR</name>
<proteinExistence type="predicted"/>
<evidence type="ECO:0000256" key="1">
    <source>
        <dbReference type="SAM" id="Phobius"/>
    </source>
</evidence>
<sequence length="321" mass="36290">MFEKLIDLKYENTEESTNMLKNELNLTDVPENVSEENLPEIIDDQVNNIKVLDKQIQKALKSAGNAREAAETAANMSAGFWHRKDAIEGLQSAVEEIGNATADNAESQKTLFDCLQKMAQVEKIILQIGCMSIAMNRSTVRELELKLKGASKEKLSKLAEKELESVVKQIRQQLDILEKQDRLETNVNILHKESQSQKTRLDEKDTLDTKQSENIAKNKKRLDEKDLIDAEQTKRLEEIGAILDNKNLVDQKQEEVISKNAEAIKVLFEYTKQKDILDKEQSEEIDKIKATSSKKISLIAIIISSLALIGSVLNIILKFVI</sequence>
<keyword evidence="1" id="KW-1133">Transmembrane helix</keyword>
<keyword evidence="1" id="KW-0812">Transmembrane</keyword>
<reference evidence="2 3" key="1">
    <citation type="submission" date="2020-09" db="EMBL/GenBank/DDBJ databases">
        <title>Characterization of Treponema spp. from bovine digital dermatitis in Korea.</title>
        <authorList>
            <person name="Espiritu H.M."/>
            <person name="Cho Y.I."/>
            <person name="Mamuad L."/>
        </authorList>
    </citation>
    <scope>NUCLEOTIDE SEQUENCE [LARGE SCALE GENOMIC DNA]</scope>
    <source>
        <strain evidence="2 3">KS1</strain>
    </source>
</reference>
<gene>
    <name evidence="2" type="ORF">IFE08_02590</name>
</gene>